<comment type="caution">
    <text evidence="2">The sequence shown here is derived from an EMBL/GenBank/DDBJ whole genome shotgun (WGS) entry which is preliminary data.</text>
</comment>
<proteinExistence type="predicted"/>
<dbReference type="EMBL" id="QLTA01000024">
    <property type="protein sequence ID" value="RAR79968.1"/>
    <property type="molecule type" value="Genomic_DNA"/>
</dbReference>
<organism evidence="2 3">
    <name type="scientific">Paracidovorax anthurii</name>
    <dbReference type="NCBI Taxonomy" id="78229"/>
    <lineage>
        <taxon>Bacteria</taxon>
        <taxon>Pseudomonadati</taxon>
        <taxon>Pseudomonadota</taxon>
        <taxon>Betaproteobacteria</taxon>
        <taxon>Burkholderiales</taxon>
        <taxon>Comamonadaceae</taxon>
        <taxon>Paracidovorax</taxon>
    </lineage>
</organism>
<dbReference type="AlphaFoldDB" id="A0A328Z1I6"/>
<dbReference type="RefSeq" id="WP_111877709.1">
    <property type="nucleotide sequence ID" value="NZ_CBCSGC010000061.1"/>
</dbReference>
<dbReference type="Proteomes" id="UP000248856">
    <property type="component" value="Unassembled WGS sequence"/>
</dbReference>
<keyword evidence="1" id="KW-1133">Transmembrane helix</keyword>
<feature type="transmembrane region" description="Helical" evidence="1">
    <location>
        <begin position="46"/>
        <end position="64"/>
    </location>
</feature>
<evidence type="ECO:0000313" key="3">
    <source>
        <dbReference type="Proteomes" id="UP000248856"/>
    </source>
</evidence>
<accession>A0A328Z1I6</accession>
<gene>
    <name evidence="2" type="ORF">AX018_102410</name>
</gene>
<reference evidence="2 3" key="1">
    <citation type="submission" date="2018-06" db="EMBL/GenBank/DDBJ databases">
        <title>Genomic Encyclopedia of Archaeal and Bacterial Type Strains, Phase II (KMG-II): from individual species to whole genera.</title>
        <authorList>
            <person name="Goeker M."/>
        </authorList>
    </citation>
    <scope>NUCLEOTIDE SEQUENCE [LARGE SCALE GENOMIC DNA]</scope>
    <source>
        <strain evidence="2 3">CFPB 3232</strain>
    </source>
</reference>
<evidence type="ECO:0000313" key="2">
    <source>
        <dbReference type="EMBL" id="RAR79968.1"/>
    </source>
</evidence>
<keyword evidence="3" id="KW-1185">Reference proteome</keyword>
<protein>
    <submittedName>
        <fullName evidence="2">Uncharacterized protein</fullName>
    </submittedName>
</protein>
<evidence type="ECO:0000256" key="1">
    <source>
        <dbReference type="SAM" id="Phobius"/>
    </source>
</evidence>
<keyword evidence="1" id="KW-0812">Transmembrane</keyword>
<name>A0A328Z1I6_9BURK</name>
<keyword evidence="1" id="KW-0472">Membrane</keyword>
<sequence length="70" mass="7728">MKKVFCVVVGALAGVVLATLLASGFNHWYTERHVRSDDDSNILVGYYLFGFFPAGLLAGGYAGYRIARRR</sequence>